<feature type="region of interest" description="Disordered" evidence="1">
    <location>
        <begin position="129"/>
        <end position="154"/>
    </location>
</feature>
<protein>
    <recommendedName>
        <fullName evidence="5">Cytochrome b561 domain-containing protein</fullName>
    </recommendedName>
</protein>
<feature type="transmembrane region" description="Helical" evidence="2">
    <location>
        <begin position="103"/>
        <end position="123"/>
    </location>
</feature>
<gene>
    <name evidence="3" type="ORF">DLJ60_13510</name>
</gene>
<evidence type="ECO:0000313" key="4">
    <source>
        <dbReference type="Proteomes" id="UP000274694"/>
    </source>
</evidence>
<feature type="transmembrane region" description="Helical" evidence="2">
    <location>
        <begin position="42"/>
        <end position="60"/>
    </location>
</feature>
<organism evidence="3 4">
    <name type="scientific">Micromonospora chalcea</name>
    <dbReference type="NCBI Taxonomy" id="1874"/>
    <lineage>
        <taxon>Bacteria</taxon>
        <taxon>Bacillati</taxon>
        <taxon>Actinomycetota</taxon>
        <taxon>Actinomycetes</taxon>
        <taxon>Micromonosporales</taxon>
        <taxon>Micromonosporaceae</taxon>
        <taxon>Micromonospora</taxon>
    </lineage>
</organism>
<keyword evidence="2" id="KW-1133">Transmembrane helix</keyword>
<evidence type="ECO:0000313" key="3">
    <source>
        <dbReference type="EMBL" id="RQW92857.1"/>
    </source>
</evidence>
<keyword evidence="2" id="KW-0812">Transmembrane</keyword>
<evidence type="ECO:0000256" key="2">
    <source>
        <dbReference type="SAM" id="Phobius"/>
    </source>
</evidence>
<dbReference type="GeneID" id="91356386"/>
<accession>A0ABX9Y3V3</accession>
<keyword evidence="4" id="KW-1185">Reference proteome</keyword>
<comment type="caution">
    <text evidence="3">The sequence shown here is derived from an EMBL/GenBank/DDBJ whole genome shotgun (WGS) entry which is preliminary data.</text>
</comment>
<name>A0ABX9Y3V3_MICCH</name>
<dbReference type="Pfam" id="PF19728">
    <property type="entry name" value="DUF6220"/>
    <property type="match status" value="1"/>
</dbReference>
<dbReference type="EMBL" id="QGTA01000180">
    <property type="protein sequence ID" value="RQW92857.1"/>
    <property type="molecule type" value="Genomic_DNA"/>
</dbReference>
<feature type="compositionally biased region" description="Low complexity" evidence="1">
    <location>
        <begin position="129"/>
        <end position="145"/>
    </location>
</feature>
<dbReference type="InterPro" id="IPR046192">
    <property type="entry name" value="DUF6220"/>
</dbReference>
<dbReference type="RefSeq" id="WP_043323072.1">
    <property type="nucleotide sequence ID" value="NZ_CBDRBH010000009.1"/>
</dbReference>
<reference evidence="3 4" key="1">
    <citation type="submission" date="2018-05" db="EMBL/GenBank/DDBJ databases">
        <title>Micromonospora from Atacama Desert.</title>
        <authorList>
            <person name="Carro L."/>
            <person name="Goodfellow M."/>
            <person name="Klenk H.-P."/>
        </authorList>
    </citation>
    <scope>NUCLEOTIDE SEQUENCE [LARGE SCALE GENOMIC DNA]</scope>
    <source>
        <strain evidence="3 4">LB41</strain>
    </source>
</reference>
<keyword evidence="2" id="KW-0472">Membrane</keyword>
<feature type="transmembrane region" description="Helical" evidence="2">
    <location>
        <begin position="67"/>
        <end position="91"/>
    </location>
</feature>
<evidence type="ECO:0008006" key="5">
    <source>
        <dbReference type="Google" id="ProtNLM"/>
    </source>
</evidence>
<dbReference type="Proteomes" id="UP000274694">
    <property type="component" value="Unassembled WGS sequence"/>
</dbReference>
<proteinExistence type="predicted"/>
<evidence type="ECO:0000256" key="1">
    <source>
        <dbReference type="SAM" id="MobiDB-lite"/>
    </source>
</evidence>
<sequence length="154" mass="15655">MRKVFAGLAAFLLLVLVVQFFLAASGAFSNEANEEAFRPHRILGLGSILVAVVLTVAAAVMRMPGRIIGLSGLVAGLGILQALIAVIAKAFGDSAGDSAVGRYVFGLHAVNGLVMVAVARVILRSVRPGPDTTTTPGVDTTVTGPAADSARTAS</sequence>